<dbReference type="PANTHER" id="PTHR44520:SF2">
    <property type="entry name" value="RESPONSE REGULATOR RCP1"/>
    <property type="match status" value="1"/>
</dbReference>
<dbReference type="Proteomes" id="UP000294850">
    <property type="component" value="Unassembled WGS sequence"/>
</dbReference>
<sequence>MNKNGEIIIIEDDEDDQFLLEEVFTTLQYPNERIYFPDGLAALEYLHGTGNAPFLILSDINMPRLNGFELRNKLHTDAELKLKCIRYLFFSTVINLNVVIDASSTSAQGFFVKQTSFEELLDTIRVIMEYWKKCAAPNNF</sequence>
<dbReference type="Gene3D" id="3.40.50.2300">
    <property type="match status" value="1"/>
</dbReference>
<organism evidence="3 4">
    <name type="scientific">Dyadobacter psychrotolerans</name>
    <dbReference type="NCBI Taxonomy" id="2541721"/>
    <lineage>
        <taxon>Bacteria</taxon>
        <taxon>Pseudomonadati</taxon>
        <taxon>Bacteroidota</taxon>
        <taxon>Cytophagia</taxon>
        <taxon>Cytophagales</taxon>
        <taxon>Spirosomataceae</taxon>
        <taxon>Dyadobacter</taxon>
    </lineage>
</organism>
<dbReference type="SMART" id="SM00448">
    <property type="entry name" value="REC"/>
    <property type="match status" value="1"/>
</dbReference>
<name>A0A4R5E0Q3_9BACT</name>
<dbReference type="InterPro" id="IPR011006">
    <property type="entry name" value="CheY-like_superfamily"/>
</dbReference>
<dbReference type="InterPro" id="IPR052893">
    <property type="entry name" value="TCS_response_regulator"/>
</dbReference>
<gene>
    <name evidence="3" type="ORF">E0F88_05650</name>
</gene>
<keyword evidence="4" id="KW-1185">Reference proteome</keyword>
<evidence type="ECO:0000313" key="4">
    <source>
        <dbReference type="Proteomes" id="UP000294850"/>
    </source>
</evidence>
<dbReference type="PANTHER" id="PTHR44520">
    <property type="entry name" value="RESPONSE REGULATOR RCP1-RELATED"/>
    <property type="match status" value="1"/>
</dbReference>
<dbReference type="OrthoDB" id="958614at2"/>
<dbReference type="EMBL" id="SMFL01000002">
    <property type="protein sequence ID" value="TDE17375.1"/>
    <property type="molecule type" value="Genomic_DNA"/>
</dbReference>
<feature type="modified residue" description="4-aspartylphosphate" evidence="1">
    <location>
        <position position="59"/>
    </location>
</feature>
<keyword evidence="1" id="KW-0597">Phosphoprotein</keyword>
<feature type="domain" description="Response regulatory" evidence="2">
    <location>
        <begin position="6"/>
        <end position="128"/>
    </location>
</feature>
<dbReference type="GO" id="GO:0000160">
    <property type="term" value="P:phosphorelay signal transduction system"/>
    <property type="evidence" value="ECO:0007669"/>
    <property type="project" value="InterPro"/>
</dbReference>
<dbReference type="RefSeq" id="WP_131957227.1">
    <property type="nucleotide sequence ID" value="NZ_SMFL01000002.1"/>
</dbReference>
<protein>
    <submittedName>
        <fullName evidence="3">Response regulator</fullName>
    </submittedName>
</protein>
<dbReference type="InterPro" id="IPR001789">
    <property type="entry name" value="Sig_transdc_resp-reg_receiver"/>
</dbReference>
<dbReference type="AlphaFoldDB" id="A0A4R5E0Q3"/>
<dbReference type="SUPFAM" id="SSF52172">
    <property type="entry name" value="CheY-like"/>
    <property type="match status" value="1"/>
</dbReference>
<evidence type="ECO:0000256" key="1">
    <source>
        <dbReference type="PROSITE-ProRule" id="PRU00169"/>
    </source>
</evidence>
<dbReference type="PROSITE" id="PS50110">
    <property type="entry name" value="RESPONSE_REGULATORY"/>
    <property type="match status" value="1"/>
</dbReference>
<dbReference type="Pfam" id="PF00072">
    <property type="entry name" value="Response_reg"/>
    <property type="match status" value="1"/>
</dbReference>
<comment type="caution">
    <text evidence="3">The sequence shown here is derived from an EMBL/GenBank/DDBJ whole genome shotgun (WGS) entry which is preliminary data.</text>
</comment>
<accession>A0A4R5E0Q3</accession>
<proteinExistence type="predicted"/>
<evidence type="ECO:0000313" key="3">
    <source>
        <dbReference type="EMBL" id="TDE17375.1"/>
    </source>
</evidence>
<evidence type="ECO:0000259" key="2">
    <source>
        <dbReference type="PROSITE" id="PS50110"/>
    </source>
</evidence>
<reference evidence="3 4" key="1">
    <citation type="submission" date="2019-03" db="EMBL/GenBank/DDBJ databases">
        <title>Dyadobacter AR-3-6 sp. nov., isolated from arctic soil.</title>
        <authorList>
            <person name="Chaudhary D.K."/>
        </authorList>
    </citation>
    <scope>NUCLEOTIDE SEQUENCE [LARGE SCALE GENOMIC DNA]</scope>
    <source>
        <strain evidence="3 4">AR-3-6</strain>
    </source>
</reference>